<dbReference type="Proteomes" id="UP000231333">
    <property type="component" value="Unassembled WGS sequence"/>
</dbReference>
<dbReference type="GO" id="GO:0004252">
    <property type="term" value="F:serine-type endopeptidase activity"/>
    <property type="evidence" value="ECO:0007669"/>
    <property type="project" value="UniProtKB-UniRule"/>
</dbReference>
<feature type="transmembrane region" description="Helical" evidence="6">
    <location>
        <begin position="7"/>
        <end position="33"/>
    </location>
</feature>
<dbReference type="GO" id="GO:0009003">
    <property type="term" value="F:signal peptidase activity"/>
    <property type="evidence" value="ECO:0007669"/>
    <property type="project" value="UniProtKB-EC"/>
</dbReference>
<dbReference type="PANTHER" id="PTHR10806:SF6">
    <property type="entry name" value="SIGNAL PEPTIDASE COMPLEX CATALYTIC SUBUNIT SEC11"/>
    <property type="match status" value="1"/>
</dbReference>
<dbReference type="SUPFAM" id="SSF51306">
    <property type="entry name" value="LexA/Signal peptidase"/>
    <property type="match status" value="1"/>
</dbReference>
<evidence type="ECO:0000256" key="6">
    <source>
        <dbReference type="SAM" id="Phobius"/>
    </source>
</evidence>
<dbReference type="Gene3D" id="2.10.109.10">
    <property type="entry name" value="Umud Fragment, subunit A"/>
    <property type="match status" value="1"/>
</dbReference>
<dbReference type="InterPro" id="IPR036286">
    <property type="entry name" value="LexA/Signal_pep-like_sf"/>
</dbReference>
<comment type="subcellular location">
    <subcellularLocation>
        <location evidence="1">Membrane</location>
    </subcellularLocation>
</comment>
<evidence type="ECO:0000256" key="3">
    <source>
        <dbReference type="ARBA" id="ARBA00022989"/>
    </source>
</evidence>
<evidence type="ECO:0000256" key="4">
    <source>
        <dbReference type="ARBA" id="ARBA00023136"/>
    </source>
</evidence>
<dbReference type="InterPro" id="IPR001733">
    <property type="entry name" value="Peptidase_S26B"/>
</dbReference>
<evidence type="ECO:0000313" key="7">
    <source>
        <dbReference type="EMBL" id="PIR38602.1"/>
    </source>
</evidence>
<dbReference type="PANTHER" id="PTHR10806">
    <property type="entry name" value="SIGNAL PEPTIDASE COMPLEX CATALYTIC SUBUNIT SEC11"/>
    <property type="match status" value="1"/>
</dbReference>
<proteinExistence type="predicted"/>
<reference evidence="7 8" key="1">
    <citation type="submission" date="2017-09" db="EMBL/GenBank/DDBJ databases">
        <title>Depth-based differentiation of microbial function through sediment-hosted aquifers and enrichment of novel symbionts in the deep terrestrial subsurface.</title>
        <authorList>
            <person name="Probst A.J."/>
            <person name="Ladd B."/>
            <person name="Jarett J.K."/>
            <person name="Geller-Mcgrath D.E."/>
            <person name="Sieber C.M."/>
            <person name="Emerson J.B."/>
            <person name="Anantharaman K."/>
            <person name="Thomas B.C."/>
            <person name="Malmstrom R."/>
            <person name="Stieglmeier M."/>
            <person name="Klingl A."/>
            <person name="Woyke T."/>
            <person name="Ryan C.M."/>
            <person name="Banfield J.F."/>
        </authorList>
    </citation>
    <scope>NUCLEOTIDE SEQUENCE [LARGE SCALE GENOMIC DNA]</scope>
    <source>
        <strain evidence="7">CG10_big_fil_rev_8_21_14_0_10_42_12</strain>
    </source>
</reference>
<dbReference type="NCBIfam" id="TIGR02228">
    <property type="entry name" value="sigpep_I_arch"/>
    <property type="match status" value="1"/>
</dbReference>
<dbReference type="InterPro" id="IPR019533">
    <property type="entry name" value="Peptidase_S26"/>
</dbReference>
<keyword evidence="3 6" id="KW-1133">Transmembrane helix</keyword>
<evidence type="ECO:0000313" key="8">
    <source>
        <dbReference type="Proteomes" id="UP000231333"/>
    </source>
</evidence>
<comment type="caution">
    <text evidence="7">The sequence shown here is derived from an EMBL/GenBank/DDBJ whole genome shotgun (WGS) entry which is preliminary data.</text>
</comment>
<evidence type="ECO:0000256" key="5">
    <source>
        <dbReference type="NCBIfam" id="TIGR02228"/>
    </source>
</evidence>
<gene>
    <name evidence="7" type="ORF">COV34_00805</name>
</gene>
<evidence type="ECO:0000256" key="1">
    <source>
        <dbReference type="ARBA" id="ARBA00004370"/>
    </source>
</evidence>
<keyword evidence="2 6" id="KW-0812">Transmembrane</keyword>
<dbReference type="CDD" id="cd06530">
    <property type="entry name" value="S26_SPase_I"/>
    <property type="match status" value="1"/>
</dbReference>
<keyword evidence="4 6" id="KW-0472">Membrane</keyword>
<dbReference type="GO" id="GO:0006465">
    <property type="term" value="P:signal peptide processing"/>
    <property type="evidence" value="ECO:0007669"/>
    <property type="project" value="UniProtKB-UniRule"/>
</dbReference>
<dbReference type="EMBL" id="PCXL01000009">
    <property type="protein sequence ID" value="PIR38602.1"/>
    <property type="molecule type" value="Genomic_DNA"/>
</dbReference>
<evidence type="ECO:0000256" key="2">
    <source>
        <dbReference type="ARBA" id="ARBA00022692"/>
    </source>
</evidence>
<dbReference type="GO" id="GO:0016020">
    <property type="term" value="C:membrane"/>
    <property type="evidence" value="ECO:0007669"/>
    <property type="project" value="UniProtKB-SubCell"/>
</dbReference>
<name>A0A2H0QWE9_9BACT</name>
<dbReference type="PRINTS" id="PR00728">
    <property type="entry name" value="SIGNALPTASE"/>
</dbReference>
<dbReference type="EC" id="3.4.21.89" evidence="5"/>
<dbReference type="AlphaFoldDB" id="A0A2H0QWE9"/>
<protein>
    <recommendedName>
        <fullName evidence="5">Signal peptidase I</fullName>
        <ecNumber evidence="5">3.4.21.89</ecNumber>
    </recommendedName>
</protein>
<sequence>MKILGKTIYGIFVAAVVLLAALFLGTHISLFGYEVKVVQSGSMEPAIQVGSIVIIVPETAYKVGDVITFGPDTRKQIPITHRIAEVTDGGFVTKGDANENTDPQPVAERDVIGRVAYSVPYIGHVVAFARTKLGYWLLVGLPAAAIILDEFADIVWEIRKHFAIKRYREEKRRKRMMEFLPGKQT</sequence>
<accession>A0A2H0QWE9</accession>
<organism evidence="7 8">
    <name type="scientific">Candidatus Zambryskibacteria bacterium CG10_big_fil_rev_8_21_14_0_10_42_12</name>
    <dbReference type="NCBI Taxonomy" id="1975115"/>
    <lineage>
        <taxon>Bacteria</taxon>
        <taxon>Candidatus Zambryskiibacteriota</taxon>
    </lineage>
</organism>